<keyword evidence="1" id="KW-0812">Transmembrane</keyword>
<feature type="transmembrane region" description="Helical" evidence="1">
    <location>
        <begin position="12"/>
        <end position="31"/>
    </location>
</feature>
<sequence length="69" mass="7844">MSKEKLPSKGRNYAYLAVGIFSLGYGTYRVISLYENYQKYELQFAIAIGFIAAGVVCLYKFFKTLKALN</sequence>
<dbReference type="Proteomes" id="UP000192746">
    <property type="component" value="Unassembled WGS sequence"/>
</dbReference>
<keyword evidence="3" id="KW-1185">Reference proteome</keyword>
<dbReference type="AlphaFoldDB" id="A0A1Y1TA06"/>
<dbReference type="EMBL" id="ARYN01000001">
    <property type="protein sequence ID" value="ORL47512.1"/>
    <property type="molecule type" value="Genomic_DNA"/>
</dbReference>
<gene>
    <name evidence="2" type="ORF">IIF7_02085</name>
</gene>
<proteinExistence type="predicted"/>
<evidence type="ECO:0000313" key="2">
    <source>
        <dbReference type="EMBL" id="ORL47512.1"/>
    </source>
</evidence>
<protein>
    <submittedName>
        <fullName evidence="2">Uncharacterized protein</fullName>
    </submittedName>
</protein>
<evidence type="ECO:0000313" key="3">
    <source>
        <dbReference type="Proteomes" id="UP000192746"/>
    </source>
</evidence>
<evidence type="ECO:0000256" key="1">
    <source>
        <dbReference type="SAM" id="Phobius"/>
    </source>
</evidence>
<organism evidence="2 3">
    <name type="scientific">Zunongwangia atlantica 22II14-10F7</name>
    <dbReference type="NCBI Taxonomy" id="1185767"/>
    <lineage>
        <taxon>Bacteria</taxon>
        <taxon>Pseudomonadati</taxon>
        <taxon>Bacteroidota</taxon>
        <taxon>Flavobacteriia</taxon>
        <taxon>Flavobacteriales</taxon>
        <taxon>Flavobacteriaceae</taxon>
        <taxon>Zunongwangia</taxon>
    </lineage>
</organism>
<reference evidence="2 3" key="1">
    <citation type="submission" date="2013-04" db="EMBL/GenBank/DDBJ databases">
        <title>Zunongwangia sp. 22II14-10F7 Genome Sequencing.</title>
        <authorList>
            <person name="Lai Q."/>
            <person name="Shao Z."/>
        </authorList>
    </citation>
    <scope>NUCLEOTIDE SEQUENCE [LARGE SCALE GENOMIC DNA]</scope>
    <source>
        <strain evidence="2 3">22II14-10F7</strain>
    </source>
</reference>
<keyword evidence="1" id="KW-1133">Transmembrane helix</keyword>
<dbReference type="OrthoDB" id="1451097at2"/>
<name>A0A1Y1TA06_9FLAO</name>
<dbReference type="STRING" id="1185767.IIF7_02085"/>
<comment type="caution">
    <text evidence="2">The sequence shown here is derived from an EMBL/GenBank/DDBJ whole genome shotgun (WGS) entry which is preliminary data.</text>
</comment>
<feature type="transmembrane region" description="Helical" evidence="1">
    <location>
        <begin position="43"/>
        <end position="62"/>
    </location>
</feature>
<keyword evidence="1" id="KW-0472">Membrane</keyword>
<accession>A0A1Y1TA06</accession>
<dbReference type="RefSeq" id="WP_084839996.1">
    <property type="nucleotide sequence ID" value="NZ_ARYN01000001.1"/>
</dbReference>